<sequence>MKICWDSNPYNRPSVIEIEELLRLFILYENEEIKKQFDEAENIDIPKYNSINSISNKLHTS</sequence>
<comment type="caution">
    <text evidence="1">The sequence shown here is derived from an EMBL/GenBank/DDBJ whole genome shotgun (WGS) entry which is preliminary data.</text>
</comment>
<gene>
    <name evidence="1" type="ORF">GLOIN_2v1871710</name>
</gene>
<proteinExistence type="predicted"/>
<dbReference type="Proteomes" id="UP000018888">
    <property type="component" value="Unassembled WGS sequence"/>
</dbReference>
<reference evidence="1 2" key="1">
    <citation type="journal article" date="2013" name="Proc. Natl. Acad. Sci. U.S.A.">
        <title>Genome of an arbuscular mycorrhizal fungus provides insight into the oldest plant symbiosis.</title>
        <authorList>
            <person name="Tisserant E."/>
            <person name="Malbreil M."/>
            <person name="Kuo A."/>
            <person name="Kohler A."/>
            <person name="Symeonidi A."/>
            <person name="Balestrini R."/>
            <person name="Charron P."/>
            <person name="Duensing N."/>
            <person name="Frei Dit Frey N."/>
            <person name="Gianinazzi-Pearson V."/>
            <person name="Gilbert L.B."/>
            <person name="Handa Y."/>
            <person name="Herr J.R."/>
            <person name="Hijri M."/>
            <person name="Koul R."/>
            <person name="Kawaguchi M."/>
            <person name="Krajinski F."/>
            <person name="Lammers P.J."/>
            <person name="Masclaux F.G."/>
            <person name="Murat C."/>
            <person name="Morin E."/>
            <person name="Ndikumana S."/>
            <person name="Pagni M."/>
            <person name="Petitpierre D."/>
            <person name="Requena N."/>
            <person name="Rosikiewicz P."/>
            <person name="Riley R."/>
            <person name="Saito K."/>
            <person name="San Clemente H."/>
            <person name="Shapiro H."/>
            <person name="van Tuinen D."/>
            <person name="Becard G."/>
            <person name="Bonfante P."/>
            <person name="Paszkowski U."/>
            <person name="Shachar-Hill Y.Y."/>
            <person name="Tuskan G.A."/>
            <person name="Young P.W."/>
            <person name="Sanders I.R."/>
            <person name="Henrissat B."/>
            <person name="Rensing S.A."/>
            <person name="Grigoriev I.V."/>
            <person name="Corradi N."/>
            <person name="Roux C."/>
            <person name="Martin F."/>
        </authorList>
    </citation>
    <scope>NUCLEOTIDE SEQUENCE [LARGE SCALE GENOMIC DNA]</scope>
    <source>
        <strain evidence="1 2">DAOM 197198</strain>
    </source>
</reference>
<name>A0A2P4QHF1_RHIID</name>
<accession>A0A2P4QHF1</accession>
<evidence type="ECO:0000313" key="2">
    <source>
        <dbReference type="Proteomes" id="UP000018888"/>
    </source>
</evidence>
<organism evidence="1 2">
    <name type="scientific">Rhizophagus irregularis (strain DAOM 181602 / DAOM 197198 / MUCL 43194)</name>
    <name type="common">Arbuscular mycorrhizal fungus</name>
    <name type="synonym">Glomus intraradices</name>
    <dbReference type="NCBI Taxonomy" id="747089"/>
    <lineage>
        <taxon>Eukaryota</taxon>
        <taxon>Fungi</taxon>
        <taxon>Fungi incertae sedis</taxon>
        <taxon>Mucoromycota</taxon>
        <taxon>Glomeromycotina</taxon>
        <taxon>Glomeromycetes</taxon>
        <taxon>Glomerales</taxon>
        <taxon>Glomeraceae</taxon>
        <taxon>Rhizophagus</taxon>
    </lineage>
</organism>
<evidence type="ECO:0008006" key="3">
    <source>
        <dbReference type="Google" id="ProtNLM"/>
    </source>
</evidence>
<dbReference type="EMBL" id="AUPC02000044">
    <property type="protein sequence ID" value="POG77073.1"/>
    <property type="molecule type" value="Genomic_DNA"/>
</dbReference>
<protein>
    <recommendedName>
        <fullName evidence="3">Serine-threonine/tyrosine-protein kinase catalytic domain-containing protein</fullName>
    </recommendedName>
</protein>
<dbReference type="AlphaFoldDB" id="A0A2P4QHF1"/>
<evidence type="ECO:0000313" key="1">
    <source>
        <dbReference type="EMBL" id="POG77073.1"/>
    </source>
</evidence>
<reference evidence="1 2" key="2">
    <citation type="journal article" date="2018" name="New Phytol.">
        <title>High intraspecific genome diversity in the model arbuscular mycorrhizal symbiont Rhizophagus irregularis.</title>
        <authorList>
            <person name="Chen E.C.H."/>
            <person name="Morin E."/>
            <person name="Beaudet D."/>
            <person name="Noel J."/>
            <person name="Yildirir G."/>
            <person name="Ndikumana S."/>
            <person name="Charron P."/>
            <person name="St-Onge C."/>
            <person name="Giorgi J."/>
            <person name="Kruger M."/>
            <person name="Marton T."/>
            <person name="Ropars J."/>
            <person name="Grigoriev I.V."/>
            <person name="Hainaut M."/>
            <person name="Henrissat B."/>
            <person name="Roux C."/>
            <person name="Martin F."/>
            <person name="Corradi N."/>
        </authorList>
    </citation>
    <scope>NUCLEOTIDE SEQUENCE [LARGE SCALE GENOMIC DNA]</scope>
    <source>
        <strain evidence="1 2">DAOM 197198</strain>
    </source>
</reference>
<keyword evidence="2" id="KW-1185">Reference proteome</keyword>